<dbReference type="Proteomes" id="UP000653056">
    <property type="component" value="Unassembled WGS sequence"/>
</dbReference>
<dbReference type="InterPro" id="IPR006205">
    <property type="entry name" value="Mev_gal_kin"/>
</dbReference>
<comment type="pathway">
    <text evidence="9">Isoprenoid biosynthesis; isopentenyl diphosphate biosynthesis via mevalonate pathway; isopentenyl diphosphate from (R)-mevalonate: step 1/3.</text>
</comment>
<dbReference type="Gene3D" id="3.30.230.10">
    <property type="match status" value="1"/>
</dbReference>
<dbReference type="InterPro" id="IPR014721">
    <property type="entry name" value="Ribsml_uS5_D2-typ_fold_subgr"/>
</dbReference>
<dbReference type="InterPro" id="IPR036554">
    <property type="entry name" value="GHMP_kinase_C_sf"/>
</dbReference>
<dbReference type="InterPro" id="IPR020568">
    <property type="entry name" value="Ribosomal_Su5_D2-typ_SF"/>
</dbReference>
<dbReference type="GO" id="GO:0016301">
    <property type="term" value="F:kinase activity"/>
    <property type="evidence" value="ECO:0007669"/>
    <property type="project" value="UniProtKB-KW"/>
</dbReference>
<evidence type="ECO:0000256" key="5">
    <source>
        <dbReference type="ARBA" id="ARBA00022777"/>
    </source>
</evidence>
<evidence type="ECO:0000256" key="6">
    <source>
        <dbReference type="ARBA" id="ARBA00022840"/>
    </source>
</evidence>
<evidence type="ECO:0000313" key="11">
    <source>
        <dbReference type="EMBL" id="GGY01671.1"/>
    </source>
</evidence>
<evidence type="ECO:0000256" key="1">
    <source>
        <dbReference type="ARBA" id="ARBA00022490"/>
    </source>
</evidence>
<evidence type="ECO:0000256" key="7">
    <source>
        <dbReference type="ARBA" id="ARBA00022842"/>
    </source>
</evidence>
<evidence type="ECO:0000256" key="9">
    <source>
        <dbReference type="ARBA" id="ARBA00029438"/>
    </source>
</evidence>
<keyword evidence="7" id="KW-0460">Magnesium</keyword>
<keyword evidence="12" id="KW-1185">Reference proteome</keyword>
<dbReference type="EMBL" id="BMXS01000018">
    <property type="protein sequence ID" value="GGY01671.1"/>
    <property type="molecule type" value="Genomic_DNA"/>
</dbReference>
<dbReference type="Pfam" id="PF00288">
    <property type="entry name" value="GHMP_kinases_N"/>
    <property type="match status" value="1"/>
</dbReference>
<gene>
    <name evidence="11" type="primary">mvaK2</name>
    <name evidence="11" type="ORF">GCM10007160_32030</name>
</gene>
<keyword evidence="1" id="KW-0963">Cytoplasm</keyword>
<evidence type="ECO:0000313" key="12">
    <source>
        <dbReference type="Proteomes" id="UP000653056"/>
    </source>
</evidence>
<accession>A0ABQ2Z1U7</accession>
<dbReference type="SUPFAM" id="SSF54211">
    <property type="entry name" value="Ribosomal protein S5 domain 2-like"/>
    <property type="match status" value="1"/>
</dbReference>
<sequence>MRILASAPGKLVLFGEYAVLEGAPALVLAVDRRARVELDKGKDKDWTLISQPYLEREVHFTLDADNAVRWLDLSKAERSRLRYVQRLIEMLSKEAWFDAASERGSLMLDTRAFHEPGGVKLGLGSSAALTVALMAAAGATRENACQDRPLPQLPSLLSRHRSLQGGRGSGLDVAASLYGGAILYTLESHTQAMPRVIPVALPGSIRLLCLWSGRAASTGEFLTRLQAWREARPEVATWLMGRLEALARDGSCALEAGSPEELLRAMAEYGDGLRALGDASGLDIYSAEHRRLATLARQAGIVYKPSGAGGGDIGVAASNDPERLDYLRRLSESAGFLCLNLQPDSRGCEVRVEETSEGETHGTYITHS</sequence>
<dbReference type="RefSeq" id="WP_189470951.1">
    <property type="nucleotide sequence ID" value="NZ_BMXS01000018.1"/>
</dbReference>
<evidence type="ECO:0000256" key="2">
    <source>
        <dbReference type="ARBA" id="ARBA00022516"/>
    </source>
</evidence>
<keyword evidence="5 11" id="KW-0418">Kinase</keyword>
<comment type="caution">
    <text evidence="11">The sequence shown here is derived from an EMBL/GenBank/DDBJ whole genome shotgun (WGS) entry which is preliminary data.</text>
</comment>
<dbReference type="PRINTS" id="PR00959">
    <property type="entry name" value="MEVGALKINASE"/>
</dbReference>
<dbReference type="InterPro" id="IPR006204">
    <property type="entry name" value="GHMP_kinase_N_dom"/>
</dbReference>
<keyword evidence="6" id="KW-0067">ATP-binding</keyword>
<evidence type="ECO:0000256" key="4">
    <source>
        <dbReference type="ARBA" id="ARBA00022741"/>
    </source>
</evidence>
<proteinExistence type="predicted"/>
<dbReference type="Gene3D" id="3.30.70.890">
    <property type="entry name" value="GHMP kinase, C-terminal domain"/>
    <property type="match status" value="1"/>
</dbReference>
<evidence type="ECO:0000259" key="10">
    <source>
        <dbReference type="Pfam" id="PF00288"/>
    </source>
</evidence>
<keyword evidence="8" id="KW-0443">Lipid metabolism</keyword>
<dbReference type="PANTHER" id="PTHR43290:SF2">
    <property type="entry name" value="MEVALONATE KINASE"/>
    <property type="match status" value="1"/>
</dbReference>
<name>A0ABQ2Z1U7_9GAMM</name>
<keyword evidence="4" id="KW-0547">Nucleotide-binding</keyword>
<reference evidence="12" key="1">
    <citation type="journal article" date="2019" name="Int. J. Syst. Evol. Microbiol.">
        <title>The Global Catalogue of Microorganisms (GCM) 10K type strain sequencing project: providing services to taxonomists for standard genome sequencing and annotation.</title>
        <authorList>
            <consortium name="The Broad Institute Genomics Platform"/>
            <consortium name="The Broad Institute Genome Sequencing Center for Infectious Disease"/>
            <person name="Wu L."/>
            <person name="Ma J."/>
        </authorList>
    </citation>
    <scope>NUCLEOTIDE SEQUENCE [LARGE SCALE GENOMIC DNA]</scope>
    <source>
        <strain evidence="12">KCTC 22228</strain>
    </source>
</reference>
<dbReference type="SUPFAM" id="SSF55060">
    <property type="entry name" value="GHMP Kinase, C-terminal domain"/>
    <property type="match status" value="1"/>
</dbReference>
<protein>
    <submittedName>
        <fullName evidence="11">Phosphomevalonate kinase</fullName>
    </submittedName>
</protein>
<keyword evidence="2" id="KW-0444">Lipid biosynthesis</keyword>
<feature type="domain" description="GHMP kinase N-terminal" evidence="10">
    <location>
        <begin position="119"/>
        <end position="180"/>
    </location>
</feature>
<evidence type="ECO:0000256" key="3">
    <source>
        <dbReference type="ARBA" id="ARBA00022679"/>
    </source>
</evidence>
<dbReference type="PANTHER" id="PTHR43290">
    <property type="entry name" value="MEVALONATE KINASE"/>
    <property type="match status" value="1"/>
</dbReference>
<evidence type="ECO:0000256" key="8">
    <source>
        <dbReference type="ARBA" id="ARBA00023098"/>
    </source>
</evidence>
<organism evidence="11 12">
    <name type="scientific">Litchfieldella qijiaojingensis</name>
    <dbReference type="NCBI Taxonomy" id="980347"/>
    <lineage>
        <taxon>Bacteria</taxon>
        <taxon>Pseudomonadati</taxon>
        <taxon>Pseudomonadota</taxon>
        <taxon>Gammaproteobacteria</taxon>
        <taxon>Oceanospirillales</taxon>
        <taxon>Halomonadaceae</taxon>
        <taxon>Litchfieldella</taxon>
    </lineage>
</organism>
<keyword evidence="3" id="KW-0808">Transferase</keyword>